<comment type="caution">
    <text evidence="2">The sequence shown here is derived from an EMBL/GenBank/DDBJ whole genome shotgun (WGS) entry which is preliminary data.</text>
</comment>
<protein>
    <submittedName>
        <fullName evidence="2">Uncharacterized protein</fullName>
    </submittedName>
</protein>
<accession>A0A4Z2HKZ1</accession>
<dbReference type="AlphaFoldDB" id="A0A4Z2HKZ1"/>
<feature type="region of interest" description="Disordered" evidence="1">
    <location>
        <begin position="1"/>
        <end position="22"/>
    </location>
</feature>
<evidence type="ECO:0000313" key="2">
    <source>
        <dbReference type="EMBL" id="TNN65604.1"/>
    </source>
</evidence>
<evidence type="ECO:0000256" key="1">
    <source>
        <dbReference type="SAM" id="MobiDB-lite"/>
    </source>
</evidence>
<organism evidence="2 3">
    <name type="scientific">Liparis tanakae</name>
    <name type="common">Tanaka's snailfish</name>
    <dbReference type="NCBI Taxonomy" id="230148"/>
    <lineage>
        <taxon>Eukaryota</taxon>
        <taxon>Metazoa</taxon>
        <taxon>Chordata</taxon>
        <taxon>Craniata</taxon>
        <taxon>Vertebrata</taxon>
        <taxon>Euteleostomi</taxon>
        <taxon>Actinopterygii</taxon>
        <taxon>Neopterygii</taxon>
        <taxon>Teleostei</taxon>
        <taxon>Neoteleostei</taxon>
        <taxon>Acanthomorphata</taxon>
        <taxon>Eupercaria</taxon>
        <taxon>Perciformes</taxon>
        <taxon>Cottioidei</taxon>
        <taxon>Cottales</taxon>
        <taxon>Liparidae</taxon>
        <taxon>Liparis</taxon>
    </lineage>
</organism>
<evidence type="ECO:0000313" key="3">
    <source>
        <dbReference type="Proteomes" id="UP000314294"/>
    </source>
</evidence>
<name>A0A4Z2HKZ1_9TELE</name>
<reference evidence="2 3" key="1">
    <citation type="submission" date="2019-03" db="EMBL/GenBank/DDBJ databases">
        <title>First draft genome of Liparis tanakae, snailfish: a comprehensive survey of snailfish specific genes.</title>
        <authorList>
            <person name="Kim W."/>
            <person name="Song I."/>
            <person name="Jeong J.-H."/>
            <person name="Kim D."/>
            <person name="Kim S."/>
            <person name="Ryu S."/>
            <person name="Song J.Y."/>
            <person name="Lee S.K."/>
        </authorList>
    </citation>
    <scope>NUCLEOTIDE SEQUENCE [LARGE SCALE GENOMIC DNA]</scope>
    <source>
        <tissue evidence="2">Muscle</tissue>
    </source>
</reference>
<dbReference type="Proteomes" id="UP000314294">
    <property type="component" value="Unassembled WGS sequence"/>
</dbReference>
<keyword evidence="3" id="KW-1185">Reference proteome</keyword>
<gene>
    <name evidence="2" type="ORF">EYF80_024133</name>
</gene>
<dbReference type="EMBL" id="SRLO01000232">
    <property type="protein sequence ID" value="TNN65604.1"/>
    <property type="molecule type" value="Genomic_DNA"/>
</dbReference>
<sequence length="59" mass="6403">MCPPHITLRSLPPGGGEADRSAASALISRFPTESPQDTLHNRRPQWGISVTFLHIGPEV</sequence>
<proteinExistence type="predicted"/>